<gene>
    <name evidence="1" type="ORF">RM573_03255</name>
</gene>
<dbReference type="Gene3D" id="3.30.70.1280">
    <property type="entry name" value="SP0830-like domains"/>
    <property type="match status" value="1"/>
</dbReference>
<proteinExistence type="predicted"/>
<dbReference type="InterPro" id="IPR012545">
    <property type="entry name" value="DUF1697"/>
</dbReference>
<evidence type="ECO:0000313" key="2">
    <source>
        <dbReference type="Proteomes" id="UP001266357"/>
    </source>
</evidence>
<dbReference type="PANTHER" id="PTHR36439">
    <property type="entry name" value="BLL4334 PROTEIN"/>
    <property type="match status" value="1"/>
</dbReference>
<reference evidence="1 2" key="1">
    <citation type="submission" date="2023-09" db="EMBL/GenBank/DDBJ databases">
        <authorList>
            <person name="Rey-Velasco X."/>
        </authorList>
    </citation>
    <scope>NUCLEOTIDE SEQUENCE [LARGE SCALE GENOMIC DNA]</scope>
    <source>
        <strain evidence="1 2">W431</strain>
    </source>
</reference>
<dbReference type="Pfam" id="PF08002">
    <property type="entry name" value="DUF1697"/>
    <property type="match status" value="1"/>
</dbReference>
<evidence type="ECO:0000313" key="1">
    <source>
        <dbReference type="EMBL" id="MDT0602603.1"/>
    </source>
</evidence>
<dbReference type="Proteomes" id="UP001266357">
    <property type="component" value="Unassembled WGS sequence"/>
</dbReference>
<name>A0ABU2ZXE0_9GAMM</name>
<sequence length="181" mass="20789">MQKYIAFLRGINVSGQKKINMADLVKLCQRIGFNHVSTYIQSGNICFSHANNDKQYLINHLQVEIKQQYGFDVPVIILTKDELDEAYRNLPFKQIDIENQGNQVLLSFLNEQPQKDKIDQLLAYVNPPEKLTIADQIIYLHCPNGYGKSKLSNNFIENKLKLVATTRNLKTINKLISILSH</sequence>
<protein>
    <submittedName>
        <fullName evidence="1">DUF1697 domain-containing protein</fullName>
    </submittedName>
</protein>
<dbReference type="Gene3D" id="3.30.70.1260">
    <property type="entry name" value="bacterial protein sp0830 like"/>
    <property type="match status" value="1"/>
</dbReference>
<keyword evidence="2" id="KW-1185">Reference proteome</keyword>
<organism evidence="1 2">
    <name type="scientific">Thalassotalea castellviae</name>
    <dbReference type="NCBI Taxonomy" id="3075612"/>
    <lineage>
        <taxon>Bacteria</taxon>
        <taxon>Pseudomonadati</taxon>
        <taxon>Pseudomonadota</taxon>
        <taxon>Gammaproteobacteria</taxon>
        <taxon>Alteromonadales</taxon>
        <taxon>Colwelliaceae</taxon>
        <taxon>Thalassotalea</taxon>
    </lineage>
</organism>
<accession>A0ABU2ZXE0</accession>
<dbReference type="RefSeq" id="WP_311577152.1">
    <property type="nucleotide sequence ID" value="NZ_JAVRIF010000001.1"/>
</dbReference>
<dbReference type="PIRSF" id="PIRSF008502">
    <property type="entry name" value="UCP008502"/>
    <property type="match status" value="1"/>
</dbReference>
<dbReference type="SUPFAM" id="SSF160379">
    <property type="entry name" value="SP0830-like"/>
    <property type="match status" value="1"/>
</dbReference>
<dbReference type="EMBL" id="JAVRIF010000001">
    <property type="protein sequence ID" value="MDT0602603.1"/>
    <property type="molecule type" value="Genomic_DNA"/>
</dbReference>
<comment type="caution">
    <text evidence="1">The sequence shown here is derived from an EMBL/GenBank/DDBJ whole genome shotgun (WGS) entry which is preliminary data.</text>
</comment>
<dbReference type="PANTHER" id="PTHR36439:SF1">
    <property type="entry name" value="DUF1697 DOMAIN-CONTAINING PROTEIN"/>
    <property type="match status" value="1"/>
</dbReference>